<reference evidence="19" key="1">
    <citation type="journal article" date="2019" name="Int. J. Syst. Evol. Microbiol.">
        <title>The Global Catalogue of Microorganisms (GCM) 10K type strain sequencing project: providing services to taxonomists for standard genome sequencing and annotation.</title>
        <authorList>
            <consortium name="The Broad Institute Genomics Platform"/>
            <consortium name="The Broad Institute Genome Sequencing Center for Infectious Disease"/>
            <person name="Wu L."/>
            <person name="Ma J."/>
        </authorList>
    </citation>
    <scope>NUCLEOTIDE SEQUENCE [LARGE SCALE GENOMIC DNA]</scope>
    <source>
        <strain evidence="19">JCM 16548</strain>
    </source>
</reference>
<evidence type="ECO:0000256" key="14">
    <source>
        <dbReference type="HAMAP-Rule" id="MF_00052"/>
    </source>
</evidence>
<evidence type="ECO:0000256" key="12">
    <source>
        <dbReference type="ARBA" id="ARBA00022801"/>
    </source>
</evidence>
<comment type="catalytic activity">
    <reaction evidence="1 14 15 16">
        <text>Endonucleolytic cleavage to 5'-phosphomonoester.</text>
        <dbReference type="EC" id="3.1.26.4"/>
    </reaction>
</comment>
<evidence type="ECO:0000313" key="18">
    <source>
        <dbReference type="EMBL" id="GAA3712692.1"/>
    </source>
</evidence>
<name>A0ABP7E276_9ACTN</name>
<evidence type="ECO:0000256" key="7">
    <source>
        <dbReference type="ARBA" id="ARBA00019179"/>
    </source>
</evidence>
<gene>
    <name evidence="14" type="primary">rnhB</name>
    <name evidence="18" type="ORF">GCM10022204_34530</name>
</gene>
<keyword evidence="9 14" id="KW-0540">Nuclease</keyword>
<dbReference type="PANTHER" id="PTHR10954">
    <property type="entry name" value="RIBONUCLEASE H2 SUBUNIT A"/>
    <property type="match status" value="1"/>
</dbReference>
<evidence type="ECO:0000256" key="15">
    <source>
        <dbReference type="PROSITE-ProRule" id="PRU01319"/>
    </source>
</evidence>
<evidence type="ECO:0000256" key="9">
    <source>
        <dbReference type="ARBA" id="ARBA00022722"/>
    </source>
</evidence>
<dbReference type="InterPro" id="IPR001352">
    <property type="entry name" value="RNase_HII/HIII"/>
</dbReference>
<evidence type="ECO:0000259" key="17">
    <source>
        <dbReference type="PROSITE" id="PS51975"/>
    </source>
</evidence>
<evidence type="ECO:0000256" key="13">
    <source>
        <dbReference type="ARBA" id="ARBA00023211"/>
    </source>
</evidence>
<evidence type="ECO:0000256" key="11">
    <source>
        <dbReference type="ARBA" id="ARBA00022759"/>
    </source>
</evidence>
<proteinExistence type="inferred from homology"/>
<keyword evidence="13 14" id="KW-0464">Manganese</keyword>
<keyword evidence="12 14" id="KW-0378">Hydrolase</keyword>
<feature type="binding site" evidence="14 15">
    <location>
        <position position="129"/>
    </location>
    <ligand>
        <name>a divalent metal cation</name>
        <dbReference type="ChEBI" id="CHEBI:60240"/>
    </ligand>
</feature>
<keyword evidence="8 14" id="KW-0963">Cytoplasm</keyword>
<comment type="cofactor">
    <cofactor evidence="2">
        <name>Mg(2+)</name>
        <dbReference type="ChEBI" id="CHEBI:18420"/>
    </cofactor>
</comment>
<evidence type="ECO:0000256" key="10">
    <source>
        <dbReference type="ARBA" id="ARBA00022723"/>
    </source>
</evidence>
<dbReference type="Proteomes" id="UP001500051">
    <property type="component" value="Unassembled WGS sequence"/>
</dbReference>
<dbReference type="EMBL" id="BAAAYX010000014">
    <property type="protein sequence ID" value="GAA3712692.1"/>
    <property type="molecule type" value="Genomic_DNA"/>
</dbReference>
<dbReference type="EC" id="3.1.26.4" evidence="6 14"/>
<evidence type="ECO:0000256" key="5">
    <source>
        <dbReference type="ARBA" id="ARBA00007383"/>
    </source>
</evidence>
<evidence type="ECO:0000313" key="19">
    <source>
        <dbReference type="Proteomes" id="UP001500051"/>
    </source>
</evidence>
<feature type="domain" description="RNase H type-2" evidence="17">
    <location>
        <begin position="29"/>
        <end position="223"/>
    </location>
</feature>
<evidence type="ECO:0000256" key="8">
    <source>
        <dbReference type="ARBA" id="ARBA00022490"/>
    </source>
</evidence>
<evidence type="ECO:0000256" key="2">
    <source>
        <dbReference type="ARBA" id="ARBA00001946"/>
    </source>
</evidence>
<dbReference type="PROSITE" id="PS51975">
    <property type="entry name" value="RNASE_H_2"/>
    <property type="match status" value="1"/>
</dbReference>
<dbReference type="InterPro" id="IPR024567">
    <property type="entry name" value="RNase_HII/HIII_dom"/>
</dbReference>
<comment type="caution">
    <text evidence="18">The sequence shown here is derived from an EMBL/GenBank/DDBJ whole genome shotgun (WGS) entry which is preliminary data.</text>
</comment>
<dbReference type="Pfam" id="PF01351">
    <property type="entry name" value="RNase_HII"/>
    <property type="match status" value="1"/>
</dbReference>
<dbReference type="InterPro" id="IPR036397">
    <property type="entry name" value="RNaseH_sf"/>
</dbReference>
<protein>
    <recommendedName>
        <fullName evidence="7 14">Ribonuclease HII</fullName>
        <shortName evidence="14">RNase HII</shortName>
        <ecNumber evidence="6 14">3.1.26.4</ecNumber>
    </recommendedName>
</protein>
<evidence type="ECO:0000256" key="16">
    <source>
        <dbReference type="RuleBase" id="RU003515"/>
    </source>
</evidence>
<dbReference type="CDD" id="cd07182">
    <property type="entry name" value="RNase_HII_bacteria_HII_like"/>
    <property type="match status" value="1"/>
</dbReference>
<comment type="similarity">
    <text evidence="5 14 16">Belongs to the RNase HII family.</text>
</comment>
<evidence type="ECO:0000256" key="6">
    <source>
        <dbReference type="ARBA" id="ARBA00012180"/>
    </source>
</evidence>
<comment type="function">
    <text evidence="3 14 16">Endonuclease that specifically degrades the RNA of RNA-DNA hybrids.</text>
</comment>
<dbReference type="RefSeq" id="WP_344813695.1">
    <property type="nucleotide sequence ID" value="NZ_BAAAYX010000014.1"/>
</dbReference>
<keyword evidence="19" id="KW-1185">Reference proteome</keyword>
<keyword evidence="11 14" id="KW-0255">Endonuclease</keyword>
<evidence type="ECO:0000256" key="3">
    <source>
        <dbReference type="ARBA" id="ARBA00004065"/>
    </source>
</evidence>
<feature type="binding site" evidence="14 15">
    <location>
        <position position="36"/>
    </location>
    <ligand>
        <name>a divalent metal cation</name>
        <dbReference type="ChEBI" id="CHEBI:60240"/>
    </ligand>
</feature>
<dbReference type="Gene3D" id="3.30.420.10">
    <property type="entry name" value="Ribonuclease H-like superfamily/Ribonuclease H"/>
    <property type="match status" value="1"/>
</dbReference>
<dbReference type="NCBIfam" id="NF000595">
    <property type="entry name" value="PRK00015.1-3"/>
    <property type="match status" value="1"/>
</dbReference>
<dbReference type="InterPro" id="IPR022898">
    <property type="entry name" value="RNase_HII"/>
</dbReference>
<dbReference type="PANTHER" id="PTHR10954:SF18">
    <property type="entry name" value="RIBONUCLEASE HII"/>
    <property type="match status" value="1"/>
</dbReference>
<keyword evidence="10 14" id="KW-0479">Metal-binding</keyword>
<accession>A0ABP7E276</accession>
<dbReference type="InterPro" id="IPR012337">
    <property type="entry name" value="RNaseH-like_sf"/>
</dbReference>
<feature type="binding site" evidence="14 15">
    <location>
        <position position="35"/>
    </location>
    <ligand>
        <name>a divalent metal cation</name>
        <dbReference type="ChEBI" id="CHEBI:60240"/>
    </ligand>
</feature>
<comment type="cofactor">
    <cofactor evidence="14 15">
        <name>Mn(2+)</name>
        <dbReference type="ChEBI" id="CHEBI:29035"/>
    </cofactor>
    <cofactor evidence="14 15">
        <name>Mg(2+)</name>
        <dbReference type="ChEBI" id="CHEBI:18420"/>
    </cofactor>
    <text evidence="14 15">Manganese or magnesium. Binds 1 divalent metal ion per monomer in the absence of substrate. May bind a second metal ion after substrate binding.</text>
</comment>
<organism evidence="18 19">
    <name type="scientific">Microlunatus aurantiacus</name>
    <dbReference type="NCBI Taxonomy" id="446786"/>
    <lineage>
        <taxon>Bacteria</taxon>
        <taxon>Bacillati</taxon>
        <taxon>Actinomycetota</taxon>
        <taxon>Actinomycetes</taxon>
        <taxon>Propionibacteriales</taxon>
        <taxon>Propionibacteriaceae</taxon>
        <taxon>Microlunatus</taxon>
    </lineage>
</organism>
<dbReference type="HAMAP" id="MF_00052_B">
    <property type="entry name" value="RNase_HII_B"/>
    <property type="match status" value="1"/>
</dbReference>
<sequence>MATTTPTVRVRRDSGLYGYERALSRVGLAPVAGADEAGRGACAGPLVAAAAILADSRSRPISLLRDSKLLSAAQRERAYAEITRKALAWSVVIIEPGECDRLGMHVANVEALRRALHRLEVRATYALTDGFPVDGLGVPGLAVWKGDRVAACVAAASIIAKVTRDRIMCELDEVHPEYGFKIHKGYCTPLHQERLDAYGPSATHRMRFENVSRTASVEGRGARVETS</sequence>
<evidence type="ECO:0000256" key="1">
    <source>
        <dbReference type="ARBA" id="ARBA00000077"/>
    </source>
</evidence>
<dbReference type="NCBIfam" id="NF000598">
    <property type="entry name" value="PRK00015.2-2"/>
    <property type="match status" value="1"/>
</dbReference>
<evidence type="ECO:0000256" key="4">
    <source>
        <dbReference type="ARBA" id="ARBA00004496"/>
    </source>
</evidence>
<dbReference type="SUPFAM" id="SSF53098">
    <property type="entry name" value="Ribonuclease H-like"/>
    <property type="match status" value="1"/>
</dbReference>
<comment type="subcellular location">
    <subcellularLocation>
        <location evidence="4 14">Cytoplasm</location>
    </subcellularLocation>
</comment>